<accession>A0A9D1IU54</accession>
<feature type="binding site" evidence="2">
    <location>
        <position position="135"/>
    </location>
    <ligand>
        <name>Zn(2+)</name>
        <dbReference type="ChEBI" id="CHEBI:29105"/>
        <label>2</label>
    </ligand>
</feature>
<proteinExistence type="predicted"/>
<sequence length="265" mass="28920">MKVFISADIEGVAGTMSHTECRSTESVYRKYADIMTREVVAACEGALAAGADEVLVKDAHGGANNIDVEMLPRHVRLIRGFSGHPYGMAEGVDGGFDAAMFVGYHSAAGSPGSPMSHTVRGSMNYILLNGRRTSEFMLYSGAAALEGVPSVLLSGDKALCDESRELVPGLHTVWTKDARGVTVITKTPAEVRDELRAAAEQAVRDRKNIALPKLDDHYELEINFKDHTQAYRVSFFPGMEQKDAQTVVMHTDKLFDVLRALRFVL</sequence>
<feature type="active site" description="Nucleophile" evidence="1">
    <location>
        <position position="117"/>
    </location>
</feature>
<dbReference type="GO" id="GO:0046872">
    <property type="term" value="F:metal ion binding"/>
    <property type="evidence" value="ECO:0007669"/>
    <property type="project" value="UniProtKB-KW"/>
</dbReference>
<evidence type="ECO:0000313" key="3">
    <source>
        <dbReference type="EMBL" id="HIU43940.1"/>
    </source>
</evidence>
<name>A0A9D1IU54_9CLOT</name>
<feature type="binding site" evidence="2">
    <location>
        <position position="60"/>
    </location>
    <ligand>
        <name>Zn(2+)</name>
        <dbReference type="ChEBI" id="CHEBI:29105"/>
        <label>2</label>
    </ligand>
</feature>
<evidence type="ECO:0000256" key="1">
    <source>
        <dbReference type="PIRSR" id="PIRSR015853-1"/>
    </source>
</evidence>
<reference evidence="3" key="2">
    <citation type="journal article" date="2021" name="PeerJ">
        <title>Extensive microbial diversity within the chicken gut microbiome revealed by metagenomics and culture.</title>
        <authorList>
            <person name="Gilroy R."/>
            <person name="Ravi A."/>
            <person name="Getino M."/>
            <person name="Pursley I."/>
            <person name="Horton D.L."/>
            <person name="Alikhan N.F."/>
            <person name="Baker D."/>
            <person name="Gharbi K."/>
            <person name="Hall N."/>
            <person name="Watson M."/>
            <person name="Adriaenssens E.M."/>
            <person name="Foster-Nyarko E."/>
            <person name="Jarju S."/>
            <person name="Secka A."/>
            <person name="Antonio M."/>
            <person name="Oren A."/>
            <person name="Chaudhuri R.R."/>
            <person name="La Ragione R."/>
            <person name="Hildebrand F."/>
            <person name="Pallen M.J."/>
        </authorList>
    </citation>
    <scope>NUCLEOTIDE SEQUENCE</scope>
    <source>
        <strain evidence="3">CHK191-8634</strain>
    </source>
</reference>
<dbReference type="InterPro" id="IPR007035">
    <property type="entry name" value="Peptidase_M55"/>
</dbReference>
<dbReference type="Pfam" id="PF04951">
    <property type="entry name" value="Peptidase_M55"/>
    <property type="match status" value="1"/>
</dbReference>
<evidence type="ECO:0000256" key="2">
    <source>
        <dbReference type="PIRSR" id="PIRSR015853-2"/>
    </source>
</evidence>
<organism evidence="3 4">
    <name type="scientific">Candidatus Ventrousia excrementavium</name>
    <dbReference type="NCBI Taxonomy" id="2840961"/>
    <lineage>
        <taxon>Bacteria</taxon>
        <taxon>Bacillati</taxon>
        <taxon>Bacillota</taxon>
        <taxon>Clostridia</taxon>
        <taxon>Eubacteriales</taxon>
        <taxon>Clostridiaceae</taxon>
        <taxon>Clostridiaceae incertae sedis</taxon>
        <taxon>Candidatus Ventrousia</taxon>
    </lineage>
</organism>
<dbReference type="Gene3D" id="3.40.50.10780">
    <property type="entry name" value="Dipeptide transport protein"/>
    <property type="match status" value="1"/>
</dbReference>
<feature type="binding site" evidence="2">
    <location>
        <position position="10"/>
    </location>
    <ligand>
        <name>Zn(2+)</name>
        <dbReference type="ChEBI" id="CHEBI:29105"/>
        <label>1</label>
    </ligand>
</feature>
<reference evidence="3" key="1">
    <citation type="submission" date="2020-10" db="EMBL/GenBank/DDBJ databases">
        <authorList>
            <person name="Gilroy R."/>
        </authorList>
    </citation>
    <scope>NUCLEOTIDE SEQUENCE</scope>
    <source>
        <strain evidence="3">CHK191-8634</strain>
    </source>
</reference>
<dbReference type="AlphaFoldDB" id="A0A9D1IU54"/>
<feature type="binding site" evidence="2">
    <location>
        <position position="8"/>
    </location>
    <ligand>
        <name>Zn(2+)</name>
        <dbReference type="ChEBI" id="CHEBI:29105"/>
        <label>1</label>
    </ligand>
</feature>
<keyword evidence="2" id="KW-0862">Zinc</keyword>
<dbReference type="InterPro" id="IPR036177">
    <property type="entry name" value="Peptidase_M55_sf"/>
</dbReference>
<dbReference type="EMBL" id="DVMR01000051">
    <property type="protein sequence ID" value="HIU43940.1"/>
    <property type="molecule type" value="Genomic_DNA"/>
</dbReference>
<evidence type="ECO:0000313" key="4">
    <source>
        <dbReference type="Proteomes" id="UP000824073"/>
    </source>
</evidence>
<dbReference type="Proteomes" id="UP000824073">
    <property type="component" value="Unassembled WGS sequence"/>
</dbReference>
<gene>
    <name evidence="3" type="ORF">IAB67_06560</name>
</gene>
<dbReference type="SUPFAM" id="SSF63992">
    <property type="entry name" value="Dipeptide transport protein"/>
    <property type="match status" value="1"/>
</dbReference>
<dbReference type="PIRSF" id="PIRSF015853">
    <property type="entry name" value="Pep_DppA"/>
    <property type="match status" value="1"/>
</dbReference>
<dbReference type="CDD" id="cd08770">
    <property type="entry name" value="DAP_dppA_3"/>
    <property type="match status" value="1"/>
</dbReference>
<protein>
    <submittedName>
        <fullName evidence="3">M55 family metallopeptidase</fullName>
    </submittedName>
</protein>
<dbReference type="Gene3D" id="3.30.1360.130">
    <property type="entry name" value="Dipeptide transport protein"/>
    <property type="match status" value="1"/>
</dbReference>
<dbReference type="InterPro" id="IPR027476">
    <property type="entry name" value="DppA_N"/>
</dbReference>
<comment type="caution">
    <text evidence="3">The sequence shown here is derived from an EMBL/GenBank/DDBJ whole genome shotgun (WGS) entry which is preliminary data.</text>
</comment>
<feature type="binding site" evidence="2">
    <location>
        <position position="8"/>
    </location>
    <ligand>
        <name>Zn(2+)</name>
        <dbReference type="ChEBI" id="CHEBI:29105"/>
        <label>2</label>
    </ligand>
</feature>
<feature type="binding site" evidence="2">
    <location>
        <position position="105"/>
    </location>
    <ligand>
        <name>Zn(2+)</name>
        <dbReference type="ChEBI" id="CHEBI:29105"/>
        <label>2</label>
    </ligand>
</feature>
<keyword evidence="2" id="KW-0479">Metal-binding</keyword>